<gene>
    <name evidence="2" type="ORF">M6B38_373615</name>
</gene>
<protein>
    <recommendedName>
        <fullName evidence="4">UBN2_3 domain-containing protein</fullName>
    </recommendedName>
</protein>
<feature type="compositionally biased region" description="Basic and acidic residues" evidence="1">
    <location>
        <begin position="59"/>
        <end position="73"/>
    </location>
</feature>
<reference evidence="2" key="2">
    <citation type="submission" date="2023-04" db="EMBL/GenBank/DDBJ databases">
        <authorList>
            <person name="Bruccoleri R.E."/>
            <person name="Oakeley E.J."/>
            <person name="Faust A.-M."/>
            <person name="Dessus-Babus S."/>
            <person name="Altorfer M."/>
            <person name="Burckhardt D."/>
            <person name="Oertli M."/>
            <person name="Naumann U."/>
            <person name="Petersen F."/>
            <person name="Wong J."/>
        </authorList>
    </citation>
    <scope>NUCLEOTIDE SEQUENCE</scope>
    <source>
        <strain evidence="2">GSM-AAB239-AS_SAM_17_03QT</strain>
        <tissue evidence="2">Leaf</tissue>
    </source>
</reference>
<feature type="region of interest" description="Disordered" evidence="1">
    <location>
        <begin position="109"/>
        <end position="130"/>
    </location>
</feature>
<name>A0AAX6GDB7_IRIPA</name>
<dbReference type="AlphaFoldDB" id="A0AAX6GDB7"/>
<dbReference type="PANTHER" id="PTHR47592:SF27">
    <property type="entry name" value="OS08G0421700 PROTEIN"/>
    <property type="match status" value="1"/>
</dbReference>
<dbReference type="Pfam" id="PF14223">
    <property type="entry name" value="Retrotran_gag_2"/>
    <property type="match status" value="1"/>
</dbReference>
<evidence type="ECO:0008006" key="4">
    <source>
        <dbReference type="Google" id="ProtNLM"/>
    </source>
</evidence>
<feature type="compositionally biased region" description="Low complexity" evidence="1">
    <location>
        <begin position="26"/>
        <end position="38"/>
    </location>
</feature>
<proteinExistence type="predicted"/>
<feature type="region of interest" description="Disordered" evidence="1">
    <location>
        <begin position="1"/>
        <end position="73"/>
    </location>
</feature>
<evidence type="ECO:0000256" key="1">
    <source>
        <dbReference type="SAM" id="MobiDB-lite"/>
    </source>
</evidence>
<evidence type="ECO:0000313" key="2">
    <source>
        <dbReference type="EMBL" id="KAJ6826463.1"/>
    </source>
</evidence>
<dbReference type="Proteomes" id="UP001140949">
    <property type="component" value="Unassembled WGS sequence"/>
</dbReference>
<comment type="caution">
    <text evidence="2">The sequence shown here is derived from an EMBL/GenBank/DDBJ whole genome shotgun (WGS) entry which is preliminary data.</text>
</comment>
<organism evidence="2 3">
    <name type="scientific">Iris pallida</name>
    <name type="common">Sweet iris</name>
    <dbReference type="NCBI Taxonomy" id="29817"/>
    <lineage>
        <taxon>Eukaryota</taxon>
        <taxon>Viridiplantae</taxon>
        <taxon>Streptophyta</taxon>
        <taxon>Embryophyta</taxon>
        <taxon>Tracheophyta</taxon>
        <taxon>Spermatophyta</taxon>
        <taxon>Magnoliopsida</taxon>
        <taxon>Liliopsida</taxon>
        <taxon>Asparagales</taxon>
        <taxon>Iridaceae</taxon>
        <taxon>Iridoideae</taxon>
        <taxon>Irideae</taxon>
        <taxon>Iris</taxon>
    </lineage>
</organism>
<dbReference type="PANTHER" id="PTHR47592">
    <property type="entry name" value="PBF68 PROTEIN"/>
    <property type="match status" value="1"/>
</dbReference>
<accession>A0AAX6GDB7</accession>
<keyword evidence="3" id="KW-1185">Reference proteome</keyword>
<sequence length="230" mass="26034">MFTADKLAAGHPTPANPILITPMPPSTVESPVESSSTSWTQRRRPFLSPTTAASPPPPPDRRTLENMTSKEETFSAKPAKFNGTYFKRWQSQIKFWLTTLGLISAIDGSTPISNDSDETESDVGVSKSFSSTKPKTPKEIDYHCFQRILSVMSESLYNIFFEYKSAKELWDALKDEYGCDDAGIDRFNSTTFNQYVMVDNKPINDQIHEFQEHLRQVQARGTFFSTEHKT</sequence>
<reference evidence="2" key="1">
    <citation type="journal article" date="2023" name="GigaByte">
        <title>Genome assembly of the bearded iris, Iris pallida Lam.</title>
        <authorList>
            <person name="Bruccoleri R.E."/>
            <person name="Oakeley E.J."/>
            <person name="Faust A.M.E."/>
            <person name="Altorfer M."/>
            <person name="Dessus-Babus S."/>
            <person name="Burckhardt D."/>
            <person name="Oertli M."/>
            <person name="Naumann U."/>
            <person name="Petersen F."/>
            <person name="Wong J."/>
        </authorList>
    </citation>
    <scope>NUCLEOTIDE SEQUENCE</scope>
    <source>
        <strain evidence="2">GSM-AAB239-AS_SAM_17_03QT</strain>
    </source>
</reference>
<dbReference type="EMBL" id="JANAVB010020999">
    <property type="protein sequence ID" value="KAJ6826463.1"/>
    <property type="molecule type" value="Genomic_DNA"/>
</dbReference>
<evidence type="ECO:0000313" key="3">
    <source>
        <dbReference type="Proteomes" id="UP001140949"/>
    </source>
</evidence>